<feature type="compositionally biased region" description="Polar residues" evidence="1">
    <location>
        <begin position="1"/>
        <end position="11"/>
    </location>
</feature>
<keyword evidence="3" id="KW-1185">Reference proteome</keyword>
<dbReference type="EMBL" id="WEHW01000042">
    <property type="protein sequence ID" value="KAB7650330.1"/>
    <property type="molecule type" value="Genomic_DNA"/>
</dbReference>
<evidence type="ECO:0000256" key="1">
    <source>
        <dbReference type="SAM" id="MobiDB-lite"/>
    </source>
</evidence>
<evidence type="ECO:0000313" key="3">
    <source>
        <dbReference type="Proteomes" id="UP000469462"/>
    </source>
</evidence>
<comment type="caution">
    <text evidence="2">The sequence shown here is derived from an EMBL/GenBank/DDBJ whole genome shotgun (WGS) entry which is preliminary data.</text>
</comment>
<organism evidence="2 3">
    <name type="scientific">Sutterella seckii</name>
    <dbReference type="NCBI Taxonomy" id="1944635"/>
    <lineage>
        <taxon>Bacteria</taxon>
        <taxon>Pseudomonadati</taxon>
        <taxon>Pseudomonadota</taxon>
        <taxon>Betaproteobacteria</taxon>
        <taxon>Burkholderiales</taxon>
        <taxon>Sutterellaceae</taxon>
        <taxon>Sutterella</taxon>
    </lineage>
</organism>
<accession>A0AAI9SAE3</accession>
<dbReference type="AlphaFoldDB" id="A0AAI9SAE3"/>
<proteinExistence type="predicted"/>
<reference evidence="2 3" key="1">
    <citation type="submission" date="2019-10" db="EMBL/GenBank/DDBJ databases">
        <title>Genome diversity of Sutterella seckii.</title>
        <authorList>
            <person name="Chaplin A.V."/>
            <person name="Sokolova S.R."/>
            <person name="Mosin K.A."/>
            <person name="Ivanova E.L."/>
            <person name="Kochetkova T.O."/>
            <person name="Goltsov A.Y."/>
            <person name="Trofimov D.Y."/>
            <person name="Efimov B.A."/>
        </authorList>
    </citation>
    <scope>NUCLEOTIDE SEQUENCE [LARGE SCALE GENOMIC DNA]</scope>
    <source>
        <strain evidence="2 3">ASD3426</strain>
    </source>
</reference>
<evidence type="ECO:0000313" key="2">
    <source>
        <dbReference type="EMBL" id="KAB7650330.1"/>
    </source>
</evidence>
<protein>
    <submittedName>
        <fullName evidence="2">Uncharacterized protein</fullName>
    </submittedName>
</protein>
<feature type="compositionally biased region" description="Basic and acidic residues" evidence="1">
    <location>
        <begin position="18"/>
        <end position="28"/>
    </location>
</feature>
<feature type="region of interest" description="Disordered" evidence="1">
    <location>
        <begin position="1"/>
        <end position="55"/>
    </location>
</feature>
<gene>
    <name evidence="2" type="ORF">GBM96_09290</name>
</gene>
<sequence length="77" mass="8449">MDAVFKSTSRNACGKGAPDLKRREERRIKGAASDGELHAKKLLSNPVKRPGRRLNPGHLHLLPFLKAHPSLSKKNSG</sequence>
<dbReference type="Proteomes" id="UP000469462">
    <property type="component" value="Unassembled WGS sequence"/>
</dbReference>
<name>A0AAI9SAE3_9BURK</name>